<evidence type="ECO:0000256" key="3">
    <source>
        <dbReference type="ARBA" id="ARBA00022989"/>
    </source>
</evidence>
<reference evidence="8" key="1">
    <citation type="submission" date="2022-12" db="EMBL/GenBank/DDBJ databases">
        <title>Paraconexibacter alkalitolerans sp. nov. and Baekduia alba sp. nov., isolated from soil and emended description of the genera Paraconexibacter (Chun et al., 2020) and Baekduia (An et al., 2020).</title>
        <authorList>
            <person name="Vieira S."/>
            <person name="Huber K.J."/>
            <person name="Geppert A."/>
            <person name="Wolf J."/>
            <person name="Neumann-Schaal M."/>
            <person name="Muesken M."/>
            <person name="Overmann J."/>
        </authorList>
    </citation>
    <scope>NUCLEOTIDE SEQUENCE</scope>
    <source>
        <strain evidence="8">AEG42_29</strain>
    </source>
</reference>
<dbReference type="Pfam" id="PF13515">
    <property type="entry name" value="FUSC_2"/>
    <property type="match status" value="1"/>
</dbReference>
<feature type="coiled-coil region" evidence="5">
    <location>
        <begin position="246"/>
        <end position="273"/>
    </location>
</feature>
<proteinExistence type="predicted"/>
<dbReference type="EMBL" id="CP114014">
    <property type="protein sequence ID" value="XAY04253.1"/>
    <property type="molecule type" value="Genomic_DNA"/>
</dbReference>
<name>A0AAU7ASA7_9ACTN</name>
<organism evidence="8">
    <name type="scientific">Paraconexibacter sp. AEG42_29</name>
    <dbReference type="NCBI Taxonomy" id="2997339"/>
    <lineage>
        <taxon>Bacteria</taxon>
        <taxon>Bacillati</taxon>
        <taxon>Actinomycetota</taxon>
        <taxon>Thermoleophilia</taxon>
        <taxon>Solirubrobacterales</taxon>
        <taxon>Paraconexibacteraceae</taxon>
        <taxon>Paraconexibacter</taxon>
    </lineage>
</organism>
<keyword evidence="5" id="KW-0175">Coiled coil</keyword>
<evidence type="ECO:0000256" key="2">
    <source>
        <dbReference type="ARBA" id="ARBA00022692"/>
    </source>
</evidence>
<gene>
    <name evidence="8" type="ORF">DSM112329_01085</name>
</gene>
<dbReference type="GO" id="GO:0016020">
    <property type="term" value="C:membrane"/>
    <property type="evidence" value="ECO:0007669"/>
    <property type="project" value="UniProtKB-SubCell"/>
</dbReference>
<sequence>MMEPMRSRTSQLLDNAAERSRVTVRARLGLLWAVLPAVLQTAVAAAAAFTIARDVVGHAGPFVAPVSAIIALGITYGQRTRRAVEIVLGVAVGVLVSDLITLALGTGPLQIALVIGLAMSAAIVLGGSRLVVSQAATSAALVATIAVPDELTLARAVDALIGGGIALFMNLVLSPVNPERMARRAATPLLEELAAVLRDVASAVEAADHDAIVDALVRARGLDPMMMRFAEASEAGAEVAALSPLRRSHRDRLERYRREAEQIDLAVRNLRVLARGGVRAVDLAAHVPPETPAALRELASAMVALAPDPVDDARAARAREHALKAAGLATLGLERTGNLSASVIVGQVRAMATDLLKGLGATDAEAVEDVRAAVRRAADDGG</sequence>
<keyword evidence="3 6" id="KW-1133">Transmembrane helix</keyword>
<feature type="transmembrane region" description="Helical" evidence="6">
    <location>
        <begin position="56"/>
        <end position="74"/>
    </location>
</feature>
<feature type="transmembrane region" description="Helical" evidence="6">
    <location>
        <begin position="86"/>
        <end position="105"/>
    </location>
</feature>
<feature type="transmembrane region" description="Helical" evidence="6">
    <location>
        <begin position="111"/>
        <end position="132"/>
    </location>
</feature>
<dbReference type="AlphaFoldDB" id="A0AAU7ASA7"/>
<evidence type="ECO:0000313" key="8">
    <source>
        <dbReference type="EMBL" id="XAY04253.1"/>
    </source>
</evidence>
<evidence type="ECO:0000256" key="6">
    <source>
        <dbReference type="SAM" id="Phobius"/>
    </source>
</evidence>
<dbReference type="KEGG" id="parq:DSM112329_01085"/>
<evidence type="ECO:0000256" key="5">
    <source>
        <dbReference type="SAM" id="Coils"/>
    </source>
</evidence>
<keyword evidence="4 6" id="KW-0472">Membrane</keyword>
<evidence type="ECO:0000256" key="1">
    <source>
        <dbReference type="ARBA" id="ARBA00004141"/>
    </source>
</evidence>
<accession>A0AAU7ASA7</accession>
<evidence type="ECO:0000259" key="7">
    <source>
        <dbReference type="Pfam" id="PF13515"/>
    </source>
</evidence>
<keyword evidence="2 6" id="KW-0812">Transmembrane</keyword>
<protein>
    <recommendedName>
        <fullName evidence="7">Integral membrane bound transporter domain-containing protein</fullName>
    </recommendedName>
</protein>
<dbReference type="InterPro" id="IPR049453">
    <property type="entry name" value="Memb_transporter_dom"/>
</dbReference>
<feature type="domain" description="Integral membrane bound transporter" evidence="7">
    <location>
        <begin position="51"/>
        <end position="169"/>
    </location>
</feature>
<comment type="subcellular location">
    <subcellularLocation>
        <location evidence="1">Membrane</location>
        <topology evidence="1">Multi-pass membrane protein</topology>
    </subcellularLocation>
</comment>
<feature type="transmembrane region" description="Helical" evidence="6">
    <location>
        <begin position="153"/>
        <end position="173"/>
    </location>
</feature>
<evidence type="ECO:0000256" key="4">
    <source>
        <dbReference type="ARBA" id="ARBA00023136"/>
    </source>
</evidence>